<feature type="non-terminal residue" evidence="1">
    <location>
        <position position="155"/>
    </location>
</feature>
<gene>
    <name evidence="1" type="ORF">PXEA_LOCUS34466</name>
</gene>
<sequence>MHIFFFISSHSLRSLLPGDQDGLLPGILLSGDAATCEAFPDWALRPTSTTSLPSSAPDGHNEHEKLGLGGRNAIETDETEVFGSKLLLHDVQTSAIQQSNIPNLPTTINSDSLSSIPVQMAKRCSSNTAGTMSEFRICFNDQDLDEERQSSRIDT</sequence>
<evidence type="ECO:0000313" key="2">
    <source>
        <dbReference type="Proteomes" id="UP000784294"/>
    </source>
</evidence>
<dbReference type="EMBL" id="CAAALY010267557">
    <property type="protein sequence ID" value="VEL41026.1"/>
    <property type="molecule type" value="Genomic_DNA"/>
</dbReference>
<keyword evidence="2" id="KW-1185">Reference proteome</keyword>
<accession>A0A448XNH7</accession>
<comment type="caution">
    <text evidence="1">The sequence shown here is derived from an EMBL/GenBank/DDBJ whole genome shotgun (WGS) entry which is preliminary data.</text>
</comment>
<organism evidence="1 2">
    <name type="scientific">Protopolystoma xenopodis</name>
    <dbReference type="NCBI Taxonomy" id="117903"/>
    <lineage>
        <taxon>Eukaryota</taxon>
        <taxon>Metazoa</taxon>
        <taxon>Spiralia</taxon>
        <taxon>Lophotrochozoa</taxon>
        <taxon>Platyhelminthes</taxon>
        <taxon>Monogenea</taxon>
        <taxon>Polyopisthocotylea</taxon>
        <taxon>Polystomatidea</taxon>
        <taxon>Polystomatidae</taxon>
        <taxon>Protopolystoma</taxon>
    </lineage>
</organism>
<evidence type="ECO:0000313" key="1">
    <source>
        <dbReference type="EMBL" id="VEL41026.1"/>
    </source>
</evidence>
<reference evidence="1" key="1">
    <citation type="submission" date="2018-11" db="EMBL/GenBank/DDBJ databases">
        <authorList>
            <consortium name="Pathogen Informatics"/>
        </authorList>
    </citation>
    <scope>NUCLEOTIDE SEQUENCE</scope>
</reference>
<dbReference type="AlphaFoldDB" id="A0A448XNH7"/>
<proteinExistence type="predicted"/>
<protein>
    <submittedName>
        <fullName evidence="1">Uncharacterized protein</fullName>
    </submittedName>
</protein>
<name>A0A448XNH7_9PLAT</name>
<dbReference type="Proteomes" id="UP000784294">
    <property type="component" value="Unassembled WGS sequence"/>
</dbReference>